<reference evidence="2" key="1">
    <citation type="submission" date="2022-11" db="UniProtKB">
        <authorList>
            <consortium name="WormBaseParasite"/>
        </authorList>
    </citation>
    <scope>IDENTIFICATION</scope>
</reference>
<evidence type="ECO:0000313" key="1">
    <source>
        <dbReference type="Proteomes" id="UP000887576"/>
    </source>
</evidence>
<evidence type="ECO:0000313" key="2">
    <source>
        <dbReference type="WBParaSite" id="JU765_v2.g12335.t1"/>
    </source>
</evidence>
<sequence>MYKKIEEEAAAAAASASLKKKSTSEKVSGIVNNSRTLFIVFPTLEEFAPEREVLSSIVLPELQAYCCDRDIDLECSTFFSSNFDYGQLNFLLSTIEKGTANVLVFIGDKYGDALLPLEISQEEFNAIQSAALEFSKDVKLLEQCYFADKTKPQNEYRLKDNILDPNTIEKLRNILQQGSKRAKDDGVIHQINEERQLRFYQSYIEVVANAVIESQQQHFFVIRKFQAYETSEVNDRWMEVAGSKLDAINSLKNRISSKVKEGHYFPYICNIHGYPNPQKWFKNKDSDKYKQELTAKLSSALKNLLNISSNLTATVSSYATTPMEAALREHATHEKFAQGLVPKTWFVRNDIDKKINAIVEQSMSKSCFYQFYGPAGCGKTALICRLAELFQARNCYVITRFCYLTDCSLFVNELFRNVLLKFHEMAKISSIPMMSAFHLLEILNHFKLLAEKVDRPLILLLDDVHSLKFGKALSMVEKAIKKMWPHFSMIVTATNANVYLHFLPLPENIEMALFSKDQIMEILKNQSSENIAKPTNEQLNLLRQKIKKSAGNIILAEIQYDELCEGQAEPSADLEVRLSKIESKLGAESVRIVCQLLCVLPYGLTALEVADGFRLSKRNSGMAFDPKDVLSPVPYMVLKYLGRMLVNVYTDKRCVWFFRHAMVEQVVRQRYLPSAGEVKLANETMAELLASVPSTEDEQDPVTSNLVFPHPINRENGSVNMRRIRYQWYYLLHAGKLEQLKETTLCLFNYLEACFRGCGIAHLLSIFEECSQQILDHDILVLFEQVLLPAIPTLIRDKEQFVCELLNRLRFTSSKNSERLNAVIEQLMTFADTYNRAPLLLPLTCWISPPKMKQVVSFAVPQWKSSKTVVQPTHNHQHLLISGNDSAVGQILMYHIASTLLVRTFTGHSDRVTSICTSHDGQFFTSASHDGTIKLWNFANPKGENVKTLNVCKAKLICSLLSNDDKFIVVGATDSTARVISIESGTIERAFKDHTGPVVGLQLSSDNTLLVTGSGDFVVMVWDIQIGEIIIKMSGLMAPVTCLAITSNDAFLTVACEDETVRVFSMVSSQELHELTGHEARVNALAASADDCQLFAATKGKILCYDIHNGQLLETLDCGSNLPVTSLKITDDNSFVLAACGDRIHMWNMNSIERTAPHNEKSKLSCVKLAPDERSAACGTVDSIVAFWDLDLCRCLWSTTQQKNGKVTTLDFTLDSSYVLSGTEIGQISMWDVTNGFLLKNFHIHDALLVSICCFSDGSRVLSCDQNGLMHIWNIYNNEDANSVEILSSTSGIRGPLYLSKNDSVLIGYNFKNNKEMQIWSIVENKLAVKTKVCHNEEILCYCANKSGTVLVTGSMDQSLKIWQVDSGFLTQILVGHDDVVTCCCVSEDGKLVVSGGQDKHIYIWDVQVGAVKRSIAAKSIIYAVQITHDNSVIVSADQDGWIEAWSSETSRMLSSFNTHRQIMGITVSTDASRILVLLNETAQLPILKEDETDPECIQLCKQYK</sequence>
<protein>
    <submittedName>
        <fullName evidence="2">NB-ARC domain-containing protein</fullName>
    </submittedName>
</protein>
<dbReference type="Proteomes" id="UP000887576">
    <property type="component" value="Unplaced"/>
</dbReference>
<name>A0AC34Q2P8_9BILA</name>
<accession>A0AC34Q2P8</accession>
<dbReference type="WBParaSite" id="JU765_v2.g12335.t1">
    <property type="protein sequence ID" value="JU765_v2.g12335.t1"/>
    <property type="gene ID" value="JU765_v2.g12335"/>
</dbReference>
<organism evidence="1 2">
    <name type="scientific">Panagrolaimus sp. JU765</name>
    <dbReference type="NCBI Taxonomy" id="591449"/>
    <lineage>
        <taxon>Eukaryota</taxon>
        <taxon>Metazoa</taxon>
        <taxon>Ecdysozoa</taxon>
        <taxon>Nematoda</taxon>
        <taxon>Chromadorea</taxon>
        <taxon>Rhabditida</taxon>
        <taxon>Tylenchina</taxon>
        <taxon>Panagrolaimomorpha</taxon>
        <taxon>Panagrolaimoidea</taxon>
        <taxon>Panagrolaimidae</taxon>
        <taxon>Panagrolaimus</taxon>
    </lineage>
</organism>
<proteinExistence type="predicted"/>